<evidence type="ECO:0000313" key="3">
    <source>
        <dbReference type="EMBL" id="REE02131.1"/>
    </source>
</evidence>
<dbReference type="SMART" id="SM00867">
    <property type="entry name" value="YceI"/>
    <property type="match status" value="1"/>
</dbReference>
<evidence type="ECO:0000259" key="2">
    <source>
        <dbReference type="SMART" id="SM00867"/>
    </source>
</evidence>
<name>A0A3D9L6Z8_MARFU</name>
<accession>A0A3D9L6Z8</accession>
<dbReference type="Proteomes" id="UP000256779">
    <property type="component" value="Unassembled WGS sequence"/>
</dbReference>
<dbReference type="AlphaFoldDB" id="A0A3D9L6Z8"/>
<keyword evidence="4" id="KW-1185">Reference proteome</keyword>
<sequence length="244" mass="27237">MIRILSIVALVIITVASCTQPAKDNLEATEAQRVQRIHELADHLAIDTTNSVVTWIGSKPTGQHNGIIALDSGTVSIYQDTLVAAFIRINISSLQVMDIEDPDKNQKLKTHLLSDDFFHESAHPFASFEVTDISTYDSTLVASDQEQYPSEFAPAKLSEFMVASPTHIVSGNLTMRGTTKNISFPAKIERESKRYVIEAKFNIDRTDWKLSYNSEANVVDKAKDRFIYNTVNAGIYLEVPIEDK</sequence>
<dbReference type="EMBL" id="QREG01000002">
    <property type="protein sequence ID" value="REE02131.1"/>
    <property type="molecule type" value="Genomic_DNA"/>
</dbReference>
<keyword evidence="1" id="KW-0732">Signal</keyword>
<feature type="chain" id="PRO_5017598241" evidence="1">
    <location>
        <begin position="23"/>
        <end position="244"/>
    </location>
</feature>
<dbReference type="PANTHER" id="PTHR34406">
    <property type="entry name" value="PROTEIN YCEI"/>
    <property type="match status" value="1"/>
</dbReference>
<dbReference type="OrthoDB" id="951410at2"/>
<dbReference type="Pfam" id="PF04264">
    <property type="entry name" value="YceI"/>
    <property type="match status" value="1"/>
</dbReference>
<dbReference type="InterPro" id="IPR007372">
    <property type="entry name" value="Lipid/polyisoprenoid-bd_YceI"/>
</dbReference>
<dbReference type="PROSITE" id="PS51257">
    <property type="entry name" value="PROKAR_LIPOPROTEIN"/>
    <property type="match status" value="1"/>
</dbReference>
<evidence type="ECO:0000256" key="1">
    <source>
        <dbReference type="SAM" id="SignalP"/>
    </source>
</evidence>
<gene>
    <name evidence="3" type="ORF">C7460_102155</name>
</gene>
<dbReference type="InterPro" id="IPR036761">
    <property type="entry name" value="TTHA0802/YceI-like_sf"/>
</dbReference>
<dbReference type="RefSeq" id="WP_115866665.1">
    <property type="nucleotide sequence ID" value="NZ_QREG01000002.1"/>
</dbReference>
<dbReference type="Gene3D" id="2.40.128.110">
    <property type="entry name" value="Lipid/polyisoprenoid-binding, YceI-like"/>
    <property type="match status" value="1"/>
</dbReference>
<feature type="domain" description="Lipid/polyisoprenoid-binding YceI-like" evidence="2">
    <location>
        <begin position="43"/>
        <end position="240"/>
    </location>
</feature>
<comment type="caution">
    <text evidence="3">The sequence shown here is derived from an EMBL/GenBank/DDBJ whole genome shotgun (WGS) entry which is preliminary data.</text>
</comment>
<reference evidence="3 4" key="1">
    <citation type="submission" date="2018-07" db="EMBL/GenBank/DDBJ databases">
        <title>Genomic Encyclopedia of Type Strains, Phase IV (KMG-IV): sequencing the most valuable type-strain genomes for metagenomic binning, comparative biology and taxonomic classification.</title>
        <authorList>
            <person name="Goeker M."/>
        </authorList>
    </citation>
    <scope>NUCLEOTIDE SEQUENCE [LARGE SCALE GENOMIC DNA]</scope>
    <source>
        <strain evidence="3 4">DSM 4134</strain>
    </source>
</reference>
<protein>
    <submittedName>
        <fullName evidence="3">YceI-like domain-containing protein</fullName>
    </submittedName>
</protein>
<dbReference type="SUPFAM" id="SSF101874">
    <property type="entry name" value="YceI-like"/>
    <property type="match status" value="1"/>
</dbReference>
<proteinExistence type="predicted"/>
<organism evidence="3 4">
    <name type="scientific">Marinoscillum furvescens DSM 4134</name>
    <dbReference type="NCBI Taxonomy" id="1122208"/>
    <lineage>
        <taxon>Bacteria</taxon>
        <taxon>Pseudomonadati</taxon>
        <taxon>Bacteroidota</taxon>
        <taxon>Cytophagia</taxon>
        <taxon>Cytophagales</taxon>
        <taxon>Reichenbachiellaceae</taxon>
        <taxon>Marinoscillum</taxon>
    </lineage>
</organism>
<feature type="signal peptide" evidence="1">
    <location>
        <begin position="1"/>
        <end position="22"/>
    </location>
</feature>
<evidence type="ECO:0000313" key="4">
    <source>
        <dbReference type="Proteomes" id="UP000256779"/>
    </source>
</evidence>
<dbReference type="PANTHER" id="PTHR34406:SF1">
    <property type="entry name" value="PROTEIN YCEI"/>
    <property type="match status" value="1"/>
</dbReference>